<dbReference type="EC" id="1.12.1.3" evidence="7"/>
<dbReference type="GO" id="GO:0050583">
    <property type="term" value="F:hydrogen dehydrogenase (NADP+) activity"/>
    <property type="evidence" value="ECO:0007669"/>
    <property type="project" value="UniProtKB-EC"/>
</dbReference>
<feature type="domain" description="NADH-ubiquinone oxidoreductase 51kDa subunit iron-sulphur binding" evidence="6">
    <location>
        <begin position="467"/>
        <end position="512"/>
    </location>
</feature>
<dbReference type="InterPro" id="IPR037225">
    <property type="entry name" value="Nuo51_FMN-bd_sf"/>
</dbReference>
<evidence type="ECO:0000256" key="2">
    <source>
        <dbReference type="ARBA" id="ARBA00022485"/>
    </source>
</evidence>
<evidence type="ECO:0000313" key="8">
    <source>
        <dbReference type="Proteomes" id="UP000043763"/>
    </source>
</evidence>
<dbReference type="AlphaFoldDB" id="A0A0G4K4I3"/>
<dbReference type="InterPro" id="IPR036249">
    <property type="entry name" value="Thioredoxin-like_sf"/>
</dbReference>
<dbReference type="InterPro" id="IPR001949">
    <property type="entry name" value="NADH-UbQ_OxRdtase_51kDa_CS"/>
</dbReference>
<dbReference type="SUPFAM" id="SSF52833">
    <property type="entry name" value="Thioredoxin-like"/>
    <property type="match status" value="1"/>
</dbReference>
<dbReference type="GO" id="GO:0051539">
    <property type="term" value="F:4 iron, 4 sulfur cluster binding"/>
    <property type="evidence" value="ECO:0007669"/>
    <property type="project" value="UniProtKB-KW"/>
</dbReference>
<name>A0A0G4K4I3_9SPIR</name>
<dbReference type="GO" id="GO:0008137">
    <property type="term" value="F:NADH dehydrogenase (ubiquinone) activity"/>
    <property type="evidence" value="ECO:0007669"/>
    <property type="project" value="InterPro"/>
</dbReference>
<evidence type="ECO:0000256" key="5">
    <source>
        <dbReference type="ARBA" id="ARBA00023014"/>
    </source>
</evidence>
<dbReference type="InterPro" id="IPR019575">
    <property type="entry name" value="Nuop51_4Fe4S-bd"/>
</dbReference>
<accession>A0A0G4K4I3</accession>
<keyword evidence="8" id="KW-1185">Reference proteome</keyword>
<dbReference type="OrthoDB" id="9761899at2"/>
<dbReference type="Proteomes" id="UP000043763">
    <property type="component" value="Unassembled WGS sequence"/>
</dbReference>
<dbReference type="PROSITE" id="PS00645">
    <property type="entry name" value="COMPLEX1_51K_2"/>
    <property type="match status" value="1"/>
</dbReference>
<dbReference type="Pfam" id="PF10589">
    <property type="entry name" value="NADH_4Fe-4S"/>
    <property type="match status" value="1"/>
</dbReference>
<dbReference type="SUPFAM" id="SSF142019">
    <property type="entry name" value="Nqo1 FMN-binding domain-like"/>
    <property type="match status" value="1"/>
</dbReference>
<dbReference type="InterPro" id="IPR011538">
    <property type="entry name" value="Nuo51_FMN-bd"/>
</dbReference>
<evidence type="ECO:0000259" key="6">
    <source>
        <dbReference type="SMART" id="SM00928"/>
    </source>
</evidence>
<dbReference type="Gene3D" id="3.40.50.11540">
    <property type="entry name" value="NADH-ubiquinone oxidoreductase 51kDa subunit"/>
    <property type="match status" value="1"/>
</dbReference>
<evidence type="ECO:0000256" key="4">
    <source>
        <dbReference type="ARBA" id="ARBA00023004"/>
    </source>
</evidence>
<dbReference type="EMBL" id="CVLB01000001">
    <property type="protein sequence ID" value="CRF32083.1"/>
    <property type="molecule type" value="Genomic_DNA"/>
</dbReference>
<dbReference type="FunFam" id="1.20.1440.230:FF:000001">
    <property type="entry name" value="Mitochondrial NADH dehydrogenase flavoprotein 1"/>
    <property type="match status" value="1"/>
</dbReference>
<dbReference type="PANTHER" id="PTHR43578">
    <property type="entry name" value="NADH-QUINONE OXIDOREDUCTASE SUBUNIT F"/>
    <property type="match status" value="1"/>
</dbReference>
<dbReference type="Gene3D" id="3.10.20.600">
    <property type="match status" value="1"/>
</dbReference>
<dbReference type="SUPFAM" id="SSF142984">
    <property type="entry name" value="Nqo1 middle domain-like"/>
    <property type="match status" value="1"/>
</dbReference>
<dbReference type="SUPFAM" id="SSF140490">
    <property type="entry name" value="Nqo1C-terminal domain-like"/>
    <property type="match status" value="1"/>
</dbReference>
<comment type="similarity">
    <text evidence="1">Belongs to the complex I 51 kDa subunit family.</text>
</comment>
<organism evidence="7 8">
    <name type="scientific">Brachyspira suanatina</name>
    <dbReference type="NCBI Taxonomy" id="381802"/>
    <lineage>
        <taxon>Bacteria</taxon>
        <taxon>Pseudomonadati</taxon>
        <taxon>Spirochaetota</taxon>
        <taxon>Spirochaetia</taxon>
        <taxon>Brachyspirales</taxon>
        <taxon>Brachyspiraceae</taxon>
        <taxon>Brachyspira</taxon>
    </lineage>
</organism>
<reference evidence="8" key="1">
    <citation type="submission" date="2015-04" db="EMBL/GenBank/DDBJ databases">
        <authorList>
            <person name="Mushtaq Mamoona"/>
        </authorList>
    </citation>
    <scope>NUCLEOTIDE SEQUENCE [LARGE SCALE GENOMIC DNA]</scope>
    <source>
        <strain evidence="8">AN4859/03</strain>
    </source>
</reference>
<dbReference type="GO" id="GO:0010181">
    <property type="term" value="F:FMN binding"/>
    <property type="evidence" value="ECO:0007669"/>
    <property type="project" value="InterPro"/>
</dbReference>
<evidence type="ECO:0000256" key="1">
    <source>
        <dbReference type="ARBA" id="ARBA00007523"/>
    </source>
</evidence>
<dbReference type="Pfam" id="PF01512">
    <property type="entry name" value="Complex1_51K"/>
    <property type="match status" value="1"/>
</dbReference>
<keyword evidence="4" id="KW-0408">Iron</keyword>
<dbReference type="SMART" id="SM00928">
    <property type="entry name" value="NADH_4Fe-4S"/>
    <property type="match status" value="1"/>
</dbReference>
<dbReference type="RefSeq" id="WP_053082759.1">
    <property type="nucleotide sequence ID" value="NZ_CVLB01000001.1"/>
</dbReference>
<evidence type="ECO:0000313" key="7">
    <source>
        <dbReference type="EMBL" id="CRF32083.1"/>
    </source>
</evidence>
<dbReference type="Gene3D" id="3.40.30.10">
    <property type="entry name" value="Glutaredoxin"/>
    <property type="match status" value="1"/>
</dbReference>
<keyword evidence="3" id="KW-0479">Metal-binding</keyword>
<dbReference type="PANTHER" id="PTHR43578:SF3">
    <property type="entry name" value="NADH-QUINONE OXIDOREDUCTASE SUBUNIT F"/>
    <property type="match status" value="1"/>
</dbReference>
<protein>
    <submittedName>
        <fullName evidence="7">NADP-reducing hydrogenase subunit HndC</fullName>
        <ecNumber evidence="7">1.12.1.3</ecNumber>
    </submittedName>
</protein>
<proteinExistence type="inferred from homology"/>
<evidence type="ECO:0000256" key="3">
    <source>
        <dbReference type="ARBA" id="ARBA00022723"/>
    </source>
</evidence>
<sequence length="562" mass="61859">MAEKLDRKKLEEYRLNKEKEIGLRKGRESSTSHKFHILVCGGTACESGKSDEIVKLLREYAEKNGISDDVLVVKTGCFGFCSQGPVVKIMPGRVFYTHVGPEHAQDIIEKHIMKGELLLRILYKEQREHRDFSKEINFYQKQRRIVLKNCGVIDPENIDEYIGNDGYKALSKVLFEMTPDDVIKEMQTSELRGRGGAGFPTWKKWSFTKAVKDDQKYIVCNADEGDPGAYMDRSILEGDPHSVIEAMTIAGYTVGANKGYLYIRAEYGLAVDRVKIALKQAYEYGLLGNNILGSNFSFDLDIRLGAGAFVCGEETALLASIEGNRGTPRPRPPFPAIKGLFEHPTVINNVETFANVTAIINNGGDWFASIGTENSKGTKVFALTGNVNVSGLVEVPMGTTIREIVFDIGGGVPNDKFAKGVQTGGPSGGILPESLFGTHIDFDNLVQLGSMMGSGGMIVIDEDSNMVDFAKFYLGFCVDESCGKCVPCRVGGMQMLKILEKFTKRRAKEDDIQKLKDIALTMKNASLCALGSTAANPVMSTLKHFEEEYKAGIFTPPVPKKN</sequence>
<dbReference type="Pfam" id="PF01257">
    <property type="entry name" value="2Fe-2S_thioredx"/>
    <property type="match status" value="1"/>
</dbReference>
<dbReference type="GO" id="GO:0046872">
    <property type="term" value="F:metal ion binding"/>
    <property type="evidence" value="ECO:0007669"/>
    <property type="project" value="UniProtKB-KW"/>
</dbReference>
<keyword evidence="5" id="KW-0411">Iron-sulfur</keyword>
<dbReference type="CDD" id="cd02980">
    <property type="entry name" value="TRX_Fd_family"/>
    <property type="match status" value="1"/>
</dbReference>
<gene>
    <name evidence="7" type="primary">hndC</name>
    <name evidence="7" type="ORF">BRSU_0562</name>
</gene>
<keyword evidence="7" id="KW-0560">Oxidoreductase</keyword>
<dbReference type="Gene3D" id="1.20.1440.230">
    <property type="entry name" value="NADH-ubiquinone oxidoreductase 51kDa subunit, iron-sulphur binding domain"/>
    <property type="match status" value="1"/>
</dbReference>
<keyword evidence="2" id="KW-0004">4Fe-4S</keyword>
<dbReference type="InterPro" id="IPR037207">
    <property type="entry name" value="Nuop51_4Fe4S-bd_sf"/>
</dbReference>
<dbReference type="Gene3D" id="6.10.250.1450">
    <property type="match status" value="1"/>
</dbReference>
<dbReference type="FunFam" id="3.40.50.11540:FF:000001">
    <property type="entry name" value="NADH dehydrogenase [ubiquinone] flavoprotein 1, mitochondrial"/>
    <property type="match status" value="1"/>
</dbReference>